<name>A0A504Z479_FASGI</name>
<dbReference type="AlphaFoldDB" id="A0A504Z479"/>
<protein>
    <submittedName>
        <fullName evidence="1">Uncharacterized protein</fullName>
    </submittedName>
</protein>
<sequence>MGGYSFMQITSIAHRCWTGMTDSGRGWGRCDTQSFMSGNNQGHTLDITSPRGNAYTHPSGPGFANPYNRYSTAPEVTSYGHAHSEQSSTEHGFHAAHLSGADFGSPSSSHGVTSTARSISGSIGHNTGAHYMGGHGVGLSDPYQLYSPHLRQSSSHMHPALSRSVDQHQSSQLAQPTHVQPQSAAAAAHLAHSIHEVSGLAAAYHAYHQYHQQQQQAGRHGLGVPVPTSPVPTPGAHAHYHNLLNAQSRAYYPPPSGLDDQFSTHRDLGLYTTHSERRDPKSAYLAETYRESQATSGRFLF</sequence>
<reference evidence="1 2" key="1">
    <citation type="submission" date="2019-04" db="EMBL/GenBank/DDBJ databases">
        <title>Annotation for the trematode Fasciola gigantica.</title>
        <authorList>
            <person name="Choi Y.-J."/>
        </authorList>
    </citation>
    <scope>NUCLEOTIDE SEQUENCE [LARGE SCALE GENOMIC DNA]</scope>
    <source>
        <strain evidence="1">Uganda_cow_1</strain>
    </source>
</reference>
<gene>
    <name evidence="1" type="ORF">FGIG_07471</name>
</gene>
<keyword evidence="2" id="KW-1185">Reference proteome</keyword>
<organism evidence="1 2">
    <name type="scientific">Fasciola gigantica</name>
    <name type="common">Giant liver fluke</name>
    <dbReference type="NCBI Taxonomy" id="46835"/>
    <lineage>
        <taxon>Eukaryota</taxon>
        <taxon>Metazoa</taxon>
        <taxon>Spiralia</taxon>
        <taxon>Lophotrochozoa</taxon>
        <taxon>Platyhelminthes</taxon>
        <taxon>Trematoda</taxon>
        <taxon>Digenea</taxon>
        <taxon>Plagiorchiida</taxon>
        <taxon>Echinostomata</taxon>
        <taxon>Echinostomatoidea</taxon>
        <taxon>Fasciolidae</taxon>
        <taxon>Fasciola</taxon>
    </lineage>
</organism>
<dbReference type="OrthoDB" id="6271764at2759"/>
<proteinExistence type="predicted"/>
<accession>A0A504Z479</accession>
<evidence type="ECO:0000313" key="2">
    <source>
        <dbReference type="Proteomes" id="UP000316759"/>
    </source>
</evidence>
<comment type="caution">
    <text evidence="1">The sequence shown here is derived from an EMBL/GenBank/DDBJ whole genome shotgun (WGS) entry which is preliminary data.</text>
</comment>
<dbReference type="EMBL" id="SUNJ01004079">
    <property type="protein sequence ID" value="TPP64738.1"/>
    <property type="molecule type" value="Genomic_DNA"/>
</dbReference>
<dbReference type="Proteomes" id="UP000316759">
    <property type="component" value="Unassembled WGS sequence"/>
</dbReference>
<evidence type="ECO:0000313" key="1">
    <source>
        <dbReference type="EMBL" id="TPP64738.1"/>
    </source>
</evidence>